<keyword evidence="5" id="KW-0663">Pyridoxal phosphate</keyword>
<dbReference type="CDD" id="cd00609">
    <property type="entry name" value="AAT_like"/>
    <property type="match status" value="1"/>
</dbReference>
<dbReference type="Gene3D" id="3.90.1150.10">
    <property type="entry name" value="Aspartate Aminotransferase, domain 1"/>
    <property type="match status" value="1"/>
</dbReference>
<dbReference type="AlphaFoldDB" id="A0A6A8M6G1"/>
<dbReference type="PROSITE" id="PS00105">
    <property type="entry name" value="AA_TRANSFER_CLASS_1"/>
    <property type="match status" value="1"/>
</dbReference>
<feature type="domain" description="Aminotransferase class I/classII large" evidence="7">
    <location>
        <begin position="30"/>
        <end position="380"/>
    </location>
</feature>
<accession>A0A6A8M6G1</accession>
<comment type="similarity">
    <text evidence="2 6">Belongs to the class-I pyridoxal-phosphate-dependent aminotransferase family.</text>
</comment>
<evidence type="ECO:0000256" key="3">
    <source>
        <dbReference type="ARBA" id="ARBA00022576"/>
    </source>
</evidence>
<gene>
    <name evidence="8" type="ORF">FYJ66_02805</name>
</gene>
<organism evidence="8">
    <name type="scientific">Baileyella intestinalis</name>
    <dbReference type="NCBI Taxonomy" id="2606709"/>
    <lineage>
        <taxon>Bacteria</taxon>
        <taxon>Bacillati</taxon>
        <taxon>Bacillota</taxon>
        <taxon>Clostridia</taxon>
        <taxon>Peptostreptococcales</taxon>
        <taxon>Anaerovoracaceae</taxon>
        <taxon>Baileyella</taxon>
    </lineage>
</organism>
<protein>
    <recommendedName>
        <fullName evidence="6">Aminotransferase</fullName>
        <ecNumber evidence="6">2.6.1.-</ecNumber>
    </recommendedName>
</protein>
<dbReference type="InterPro" id="IPR015421">
    <property type="entry name" value="PyrdxlP-dep_Trfase_major"/>
</dbReference>
<evidence type="ECO:0000256" key="6">
    <source>
        <dbReference type="RuleBase" id="RU000481"/>
    </source>
</evidence>
<dbReference type="PANTHER" id="PTHR46383:SF2">
    <property type="entry name" value="AMINOTRANSFERASE"/>
    <property type="match status" value="1"/>
</dbReference>
<dbReference type="FunFam" id="3.40.640.10:FF:000033">
    <property type="entry name" value="Aspartate aminotransferase"/>
    <property type="match status" value="1"/>
</dbReference>
<dbReference type="InterPro" id="IPR004839">
    <property type="entry name" value="Aminotransferase_I/II_large"/>
</dbReference>
<dbReference type="Gene3D" id="3.40.640.10">
    <property type="entry name" value="Type I PLP-dependent aspartate aminotransferase-like (Major domain)"/>
    <property type="match status" value="1"/>
</dbReference>
<dbReference type="EC" id="2.6.1.-" evidence="6"/>
<evidence type="ECO:0000256" key="1">
    <source>
        <dbReference type="ARBA" id="ARBA00001933"/>
    </source>
</evidence>
<dbReference type="InterPro" id="IPR015422">
    <property type="entry name" value="PyrdxlP-dep_Trfase_small"/>
</dbReference>
<name>A0A6A8M6G1_9FIRM</name>
<keyword evidence="4 6" id="KW-0808">Transferase</keyword>
<dbReference type="GO" id="GO:0008483">
    <property type="term" value="F:transaminase activity"/>
    <property type="evidence" value="ECO:0007669"/>
    <property type="project" value="UniProtKB-KW"/>
</dbReference>
<dbReference type="Pfam" id="PF00155">
    <property type="entry name" value="Aminotran_1_2"/>
    <property type="match status" value="1"/>
</dbReference>
<dbReference type="GO" id="GO:0030170">
    <property type="term" value="F:pyridoxal phosphate binding"/>
    <property type="evidence" value="ECO:0007669"/>
    <property type="project" value="InterPro"/>
</dbReference>
<dbReference type="InterPro" id="IPR050596">
    <property type="entry name" value="AspAT/PAT-like"/>
</dbReference>
<dbReference type="SUPFAM" id="SSF53383">
    <property type="entry name" value="PLP-dependent transferases"/>
    <property type="match status" value="1"/>
</dbReference>
<dbReference type="EMBL" id="VUNB01000002">
    <property type="protein sequence ID" value="MST68521.1"/>
    <property type="molecule type" value="Genomic_DNA"/>
</dbReference>
<dbReference type="RefSeq" id="WP_154571994.1">
    <property type="nucleotide sequence ID" value="NZ_VUNB01000002.1"/>
</dbReference>
<dbReference type="PANTHER" id="PTHR46383">
    <property type="entry name" value="ASPARTATE AMINOTRANSFERASE"/>
    <property type="match status" value="1"/>
</dbReference>
<comment type="cofactor">
    <cofactor evidence="1 6">
        <name>pyridoxal 5'-phosphate</name>
        <dbReference type="ChEBI" id="CHEBI:597326"/>
    </cofactor>
</comment>
<reference evidence="8" key="1">
    <citation type="submission" date="2019-09" db="EMBL/GenBank/DDBJ databases">
        <title>In-depth cultivation of the pig gut microbiome towards novel bacterial diversity and tailored functional studies.</title>
        <authorList>
            <person name="Wylensek D."/>
            <person name="Hitch T.C.A."/>
            <person name="Clavel T."/>
        </authorList>
    </citation>
    <scope>NUCLEOTIDE SEQUENCE</scope>
    <source>
        <strain evidence="8">RF-744-FAT-WT-3</strain>
    </source>
</reference>
<keyword evidence="3 6" id="KW-0032">Aminotransferase</keyword>
<sequence>MKDKYIAKKYWKDVSTPLKNVFEKAAAYEDIINLGVGDPDLTTDPRVTEAAFRDAKAGHTHYTPQRGDVELRRELVYFYREEYGYDLPIDNVMITASGNIGMFYAMQAILDPGDEVIIQSPYYLPYPNQVRLAGGIPLEFDTLEEEDYQFNVKRLENMINERTKAIVINSPNNPTGSTLSLETMQKLAQVAEKYDLLVVCDDIYTSFSYQEKFVPFMTLPGMDKRSITINSFSKDFLMTGWRVGDIVAPKHIIDTIATINEAVTFTPPSVSQRAAIAALRMRHEIQPPVVEEYKKRMYYASQRVNKLRNMHVPYPPKGTFYLFINIKDTGLTSEEVCRRMLEEAHVLMIPGSGFGRCGEGYVRMCCTLPSEELGRAFDRLGKMSLFKVK</sequence>
<evidence type="ECO:0000313" key="8">
    <source>
        <dbReference type="EMBL" id="MST68521.1"/>
    </source>
</evidence>
<dbReference type="InterPro" id="IPR004838">
    <property type="entry name" value="NHTrfase_class1_PyrdxlP-BS"/>
</dbReference>
<evidence type="ECO:0000256" key="2">
    <source>
        <dbReference type="ARBA" id="ARBA00007441"/>
    </source>
</evidence>
<dbReference type="InterPro" id="IPR015424">
    <property type="entry name" value="PyrdxlP-dep_Trfase"/>
</dbReference>
<proteinExistence type="inferred from homology"/>
<evidence type="ECO:0000256" key="5">
    <source>
        <dbReference type="ARBA" id="ARBA00022898"/>
    </source>
</evidence>
<evidence type="ECO:0000259" key="7">
    <source>
        <dbReference type="Pfam" id="PF00155"/>
    </source>
</evidence>
<dbReference type="GO" id="GO:0006520">
    <property type="term" value="P:amino acid metabolic process"/>
    <property type="evidence" value="ECO:0007669"/>
    <property type="project" value="InterPro"/>
</dbReference>
<comment type="caution">
    <text evidence="8">The sequence shown here is derived from an EMBL/GenBank/DDBJ whole genome shotgun (WGS) entry which is preliminary data.</text>
</comment>
<evidence type="ECO:0000256" key="4">
    <source>
        <dbReference type="ARBA" id="ARBA00022679"/>
    </source>
</evidence>